<dbReference type="InterPro" id="IPR036554">
    <property type="entry name" value="GHMP_kinase_C_sf"/>
</dbReference>
<comment type="function">
    <text evidence="9">Catalyzes the phosphorylation of the position 2 hydroxy group of 4-diphosphocytidyl-2C-methyl-D-erythritol.</text>
</comment>
<comment type="pathway">
    <text evidence="9">Isoprenoid biosynthesis; isopentenyl diphosphate biosynthesis via DXP pathway; isopentenyl diphosphate from 1-deoxy-D-xylulose 5-phosphate: step 3/6.</text>
</comment>
<dbReference type="Pfam" id="PF08544">
    <property type="entry name" value="GHMP_kinases_C"/>
    <property type="match status" value="1"/>
</dbReference>
<evidence type="ECO:0000256" key="2">
    <source>
        <dbReference type="ARBA" id="ARBA00012052"/>
    </source>
</evidence>
<evidence type="ECO:0000256" key="1">
    <source>
        <dbReference type="ARBA" id="ARBA00009684"/>
    </source>
</evidence>
<dbReference type="PANTHER" id="PTHR43527:SF2">
    <property type="entry name" value="4-DIPHOSPHOCYTIDYL-2-C-METHYL-D-ERYTHRITOL KINASE, CHLOROPLASTIC"/>
    <property type="match status" value="1"/>
</dbReference>
<dbReference type="GO" id="GO:0005524">
    <property type="term" value="F:ATP binding"/>
    <property type="evidence" value="ECO:0007669"/>
    <property type="project" value="UniProtKB-UniRule"/>
</dbReference>
<evidence type="ECO:0000313" key="13">
    <source>
        <dbReference type="Proteomes" id="UP000036958"/>
    </source>
</evidence>
<name>A0A0L8VBL5_9BACT</name>
<protein>
    <recommendedName>
        <fullName evidence="3 9">4-diphosphocytidyl-2-C-methyl-D-erythritol kinase</fullName>
        <shortName evidence="9">CMK</shortName>
        <ecNumber evidence="2 9">2.7.1.148</ecNumber>
    </recommendedName>
    <alternativeName>
        <fullName evidence="8 9">4-(cytidine-5'-diphospho)-2-C-methyl-D-erythritol kinase</fullName>
    </alternativeName>
</protein>
<dbReference type="InterPro" id="IPR014721">
    <property type="entry name" value="Ribsml_uS5_D2-typ_fold_subgr"/>
</dbReference>
<dbReference type="SUPFAM" id="SSF54211">
    <property type="entry name" value="Ribosomal protein S5 domain 2-like"/>
    <property type="match status" value="1"/>
</dbReference>
<dbReference type="STRING" id="1409788.NC99_16100"/>
<dbReference type="UniPathway" id="UPA00056">
    <property type="reaction ID" value="UER00094"/>
</dbReference>
<keyword evidence="6 9" id="KW-0418">Kinase</keyword>
<keyword evidence="4 9" id="KW-0808">Transferase</keyword>
<keyword evidence="9" id="KW-0414">Isoprene biosynthesis</keyword>
<dbReference type="NCBIfam" id="TIGR00154">
    <property type="entry name" value="ispE"/>
    <property type="match status" value="1"/>
</dbReference>
<reference evidence="13" key="1">
    <citation type="submission" date="2015-07" db="EMBL/GenBank/DDBJ databases">
        <title>Genome sequencing of Sunxiuqinia dokdonensis strain SK.</title>
        <authorList>
            <person name="Ahn S."/>
            <person name="Kim B.-C."/>
        </authorList>
    </citation>
    <scope>NUCLEOTIDE SEQUENCE [LARGE SCALE GENOMIC DNA]</scope>
    <source>
        <strain evidence="13">SK</strain>
    </source>
</reference>
<dbReference type="InterPro" id="IPR013750">
    <property type="entry name" value="GHMP_kinase_C_dom"/>
</dbReference>
<gene>
    <name evidence="9" type="primary">ispE</name>
    <name evidence="12" type="ORF">NC99_16100</name>
</gene>
<evidence type="ECO:0000256" key="9">
    <source>
        <dbReference type="HAMAP-Rule" id="MF_00061"/>
    </source>
</evidence>
<dbReference type="EMBL" id="LGIA01000104">
    <property type="protein sequence ID" value="KOH45572.1"/>
    <property type="molecule type" value="Genomic_DNA"/>
</dbReference>
<feature type="domain" description="GHMP kinase C-terminal" evidence="11">
    <location>
        <begin position="206"/>
        <end position="254"/>
    </location>
</feature>
<feature type="domain" description="GHMP kinase N-terminal" evidence="10">
    <location>
        <begin position="63"/>
        <end position="137"/>
    </location>
</feature>
<keyword evidence="5 9" id="KW-0547">Nucleotide-binding</keyword>
<organism evidence="12 13">
    <name type="scientific">Sunxiuqinia dokdonensis</name>
    <dbReference type="NCBI Taxonomy" id="1409788"/>
    <lineage>
        <taxon>Bacteria</taxon>
        <taxon>Pseudomonadati</taxon>
        <taxon>Bacteroidota</taxon>
        <taxon>Bacteroidia</taxon>
        <taxon>Marinilabiliales</taxon>
        <taxon>Prolixibacteraceae</taxon>
        <taxon>Sunxiuqinia</taxon>
    </lineage>
</organism>
<dbReference type="PANTHER" id="PTHR43527">
    <property type="entry name" value="4-DIPHOSPHOCYTIDYL-2-C-METHYL-D-ERYTHRITOL KINASE, CHLOROPLASTIC"/>
    <property type="match status" value="1"/>
</dbReference>
<feature type="binding site" evidence="9">
    <location>
        <begin position="90"/>
        <end position="100"/>
    </location>
    <ligand>
        <name>ATP</name>
        <dbReference type="ChEBI" id="CHEBI:30616"/>
    </ligand>
</feature>
<sequence>MITYPIAKINIGLQVTSKRPDGFHNIETVFYPVPIQDALDVVASTSFQINISGIDLKEDSGNNLVVKAYELLKHDFELPPVKIHLHKNIPVGAGLGGGSSDAASMLLLLNDYFELGISEDQLLTYALQLGSDCPFFIRQQPAFARGRGELLEEIPLSLKGYHLVVVKPPVHISTAEAYKDVVPGESRISLKALVRFPVSKWQGNIQNKFEPTVFALHPEVREIKQTLYKLGAAFALMSGSGSAVYGLFRSEKKSISAYFPADYQVFFQKL</sequence>
<dbReference type="GO" id="GO:0016114">
    <property type="term" value="P:terpenoid biosynthetic process"/>
    <property type="evidence" value="ECO:0007669"/>
    <property type="project" value="UniProtKB-UniRule"/>
</dbReference>
<dbReference type="RefSeq" id="WP_053181607.1">
    <property type="nucleotide sequence ID" value="NZ_LGIA01000104.1"/>
</dbReference>
<evidence type="ECO:0000256" key="5">
    <source>
        <dbReference type="ARBA" id="ARBA00022741"/>
    </source>
</evidence>
<accession>A0A0L8VBL5</accession>
<evidence type="ECO:0000256" key="4">
    <source>
        <dbReference type="ARBA" id="ARBA00022679"/>
    </source>
</evidence>
<dbReference type="Pfam" id="PF00288">
    <property type="entry name" value="GHMP_kinases_N"/>
    <property type="match status" value="1"/>
</dbReference>
<dbReference type="AlphaFoldDB" id="A0A0L8VBL5"/>
<comment type="caution">
    <text evidence="12">The sequence shown here is derived from an EMBL/GenBank/DDBJ whole genome shotgun (WGS) entry which is preliminary data.</text>
</comment>
<dbReference type="Gene3D" id="3.30.230.10">
    <property type="match status" value="1"/>
</dbReference>
<dbReference type="HAMAP" id="MF_00061">
    <property type="entry name" value="IspE"/>
    <property type="match status" value="1"/>
</dbReference>
<dbReference type="InterPro" id="IPR004424">
    <property type="entry name" value="IspE"/>
</dbReference>
<dbReference type="SUPFAM" id="SSF55060">
    <property type="entry name" value="GHMP Kinase, C-terminal domain"/>
    <property type="match status" value="1"/>
</dbReference>
<evidence type="ECO:0000259" key="11">
    <source>
        <dbReference type="Pfam" id="PF08544"/>
    </source>
</evidence>
<comment type="catalytic activity">
    <reaction evidence="9">
        <text>4-CDP-2-C-methyl-D-erythritol + ATP = 4-CDP-2-C-methyl-D-erythritol 2-phosphate + ADP + H(+)</text>
        <dbReference type="Rhea" id="RHEA:18437"/>
        <dbReference type="ChEBI" id="CHEBI:15378"/>
        <dbReference type="ChEBI" id="CHEBI:30616"/>
        <dbReference type="ChEBI" id="CHEBI:57823"/>
        <dbReference type="ChEBI" id="CHEBI:57919"/>
        <dbReference type="ChEBI" id="CHEBI:456216"/>
        <dbReference type="EC" id="2.7.1.148"/>
    </reaction>
</comment>
<dbReference type="GO" id="GO:0019288">
    <property type="term" value="P:isopentenyl diphosphate biosynthetic process, methylerythritol 4-phosphate pathway"/>
    <property type="evidence" value="ECO:0007669"/>
    <property type="project" value="UniProtKB-UniRule"/>
</dbReference>
<proteinExistence type="inferred from homology"/>
<evidence type="ECO:0000256" key="6">
    <source>
        <dbReference type="ARBA" id="ARBA00022777"/>
    </source>
</evidence>
<dbReference type="PIRSF" id="PIRSF010376">
    <property type="entry name" value="IspE"/>
    <property type="match status" value="1"/>
</dbReference>
<dbReference type="PATRIC" id="fig|1409788.3.peg.1659"/>
<dbReference type="InterPro" id="IPR020568">
    <property type="entry name" value="Ribosomal_Su5_D2-typ_SF"/>
</dbReference>
<feature type="active site" evidence="9">
    <location>
        <position position="8"/>
    </location>
</feature>
<dbReference type="InterPro" id="IPR006204">
    <property type="entry name" value="GHMP_kinase_N_dom"/>
</dbReference>
<dbReference type="GO" id="GO:0050515">
    <property type="term" value="F:4-(cytidine 5'-diphospho)-2-C-methyl-D-erythritol kinase activity"/>
    <property type="evidence" value="ECO:0007669"/>
    <property type="project" value="UniProtKB-UniRule"/>
</dbReference>
<evidence type="ECO:0000313" key="12">
    <source>
        <dbReference type="EMBL" id="KOH45572.1"/>
    </source>
</evidence>
<evidence type="ECO:0000259" key="10">
    <source>
        <dbReference type="Pfam" id="PF00288"/>
    </source>
</evidence>
<dbReference type="OrthoDB" id="9809438at2"/>
<dbReference type="Gene3D" id="3.30.70.890">
    <property type="entry name" value="GHMP kinase, C-terminal domain"/>
    <property type="match status" value="1"/>
</dbReference>
<evidence type="ECO:0000256" key="3">
    <source>
        <dbReference type="ARBA" id="ARBA00017473"/>
    </source>
</evidence>
<keyword evidence="7 9" id="KW-0067">ATP-binding</keyword>
<feature type="active site" evidence="9">
    <location>
        <position position="132"/>
    </location>
</feature>
<dbReference type="Proteomes" id="UP000036958">
    <property type="component" value="Unassembled WGS sequence"/>
</dbReference>
<comment type="similarity">
    <text evidence="1 9">Belongs to the GHMP kinase family. IspE subfamily.</text>
</comment>
<keyword evidence="13" id="KW-1185">Reference proteome</keyword>
<evidence type="ECO:0000256" key="8">
    <source>
        <dbReference type="ARBA" id="ARBA00032554"/>
    </source>
</evidence>
<dbReference type="EC" id="2.7.1.148" evidence="2 9"/>
<evidence type="ECO:0000256" key="7">
    <source>
        <dbReference type="ARBA" id="ARBA00022840"/>
    </source>
</evidence>